<feature type="region of interest" description="Disordered" evidence="3">
    <location>
        <begin position="1"/>
        <end position="21"/>
    </location>
</feature>
<keyword evidence="6" id="KW-1185">Reference proteome</keyword>
<organism evidence="5 6">
    <name type="scientific">Hibiscus sabdariffa</name>
    <name type="common">roselle</name>
    <dbReference type="NCBI Taxonomy" id="183260"/>
    <lineage>
        <taxon>Eukaryota</taxon>
        <taxon>Viridiplantae</taxon>
        <taxon>Streptophyta</taxon>
        <taxon>Embryophyta</taxon>
        <taxon>Tracheophyta</taxon>
        <taxon>Spermatophyta</taxon>
        <taxon>Magnoliopsida</taxon>
        <taxon>eudicotyledons</taxon>
        <taxon>Gunneridae</taxon>
        <taxon>Pentapetalae</taxon>
        <taxon>rosids</taxon>
        <taxon>malvids</taxon>
        <taxon>Malvales</taxon>
        <taxon>Malvaceae</taxon>
        <taxon>Malvoideae</taxon>
        <taxon>Hibiscus</taxon>
    </lineage>
</organism>
<protein>
    <recommendedName>
        <fullName evidence="7">Late embryogenesis abundant protein LEA-2 subgroup domain-containing protein</fullName>
    </recommendedName>
</protein>
<reference evidence="5 6" key="1">
    <citation type="journal article" date="2024" name="G3 (Bethesda)">
        <title>Genome assembly of Hibiscus sabdariffa L. provides insights into metabolisms of medicinal natural products.</title>
        <authorList>
            <person name="Kim T."/>
        </authorList>
    </citation>
    <scope>NUCLEOTIDE SEQUENCE [LARGE SCALE GENOMIC DNA]</scope>
    <source>
        <strain evidence="5">TK-2024</strain>
        <tissue evidence="5">Old leaves</tissue>
    </source>
</reference>
<feature type="compositionally biased region" description="Polar residues" evidence="3">
    <location>
        <begin position="8"/>
        <end position="19"/>
    </location>
</feature>
<dbReference type="InterPro" id="IPR044839">
    <property type="entry name" value="NDR1-like"/>
</dbReference>
<evidence type="ECO:0000256" key="3">
    <source>
        <dbReference type="SAM" id="MobiDB-lite"/>
    </source>
</evidence>
<name>A0ABR2NLB3_9ROSI</name>
<keyword evidence="2 4" id="KW-0472">Membrane</keyword>
<evidence type="ECO:0000313" key="6">
    <source>
        <dbReference type="Proteomes" id="UP001396334"/>
    </source>
</evidence>
<feature type="transmembrane region" description="Helical" evidence="4">
    <location>
        <begin position="56"/>
        <end position="80"/>
    </location>
</feature>
<evidence type="ECO:0000256" key="4">
    <source>
        <dbReference type="SAM" id="Phobius"/>
    </source>
</evidence>
<keyword evidence="4" id="KW-1133">Transmembrane helix</keyword>
<evidence type="ECO:0000256" key="2">
    <source>
        <dbReference type="ARBA" id="ARBA00023136"/>
    </source>
</evidence>
<sequence length="267" mass="28926">MTDKVFSPSKQATTGTAANPSFPATKAQLYGATRPLFRPQPKRHRYRHSCCCSCCIWTIVTILVLVLLAAASAAILYLVYRPHRPTFAVSSLKVTTLNVTSSSKLITNINLNVNAKNPNKKLIYMYDPMAISLITTENDVVVGVGSFGSFVHGTKNNTLLKSAINGGNKELDDSSAGKLRVALRSKKGLPLKMKLDTKVKAKIGGLKTPKVGIRVTCEGIKVTVPKGKSAAIGSTSNAKFYGFADFHRYVTVTCRRIFTGDRATIRA</sequence>
<comment type="subcellular location">
    <subcellularLocation>
        <location evidence="1">Membrane</location>
    </subcellularLocation>
</comment>
<evidence type="ECO:0000313" key="5">
    <source>
        <dbReference type="EMBL" id="KAK8976846.1"/>
    </source>
</evidence>
<accession>A0ABR2NLB3</accession>
<keyword evidence="4" id="KW-0812">Transmembrane</keyword>
<proteinExistence type="predicted"/>
<dbReference type="Proteomes" id="UP001396334">
    <property type="component" value="Unassembled WGS sequence"/>
</dbReference>
<comment type="caution">
    <text evidence="5">The sequence shown here is derived from an EMBL/GenBank/DDBJ whole genome shotgun (WGS) entry which is preliminary data.</text>
</comment>
<dbReference type="EMBL" id="JBBPBN010000126">
    <property type="protein sequence ID" value="KAK8976846.1"/>
    <property type="molecule type" value="Genomic_DNA"/>
</dbReference>
<dbReference type="PANTHER" id="PTHR31234:SF2">
    <property type="entry name" value="OS05G0199100 PROTEIN"/>
    <property type="match status" value="1"/>
</dbReference>
<evidence type="ECO:0008006" key="7">
    <source>
        <dbReference type="Google" id="ProtNLM"/>
    </source>
</evidence>
<dbReference type="PANTHER" id="PTHR31234">
    <property type="entry name" value="LATE EMBRYOGENESIS ABUNDANT (LEA) HYDROXYPROLINE-RICH GLYCOPROTEIN FAMILY"/>
    <property type="match status" value="1"/>
</dbReference>
<gene>
    <name evidence="5" type="ORF">V6N11_047613</name>
</gene>
<evidence type="ECO:0000256" key="1">
    <source>
        <dbReference type="ARBA" id="ARBA00004370"/>
    </source>
</evidence>